<dbReference type="EMBL" id="CP028884">
    <property type="protein sequence ID" value="AYE36080.1"/>
    <property type="molecule type" value="Genomic_DNA"/>
</dbReference>
<dbReference type="PROSITE" id="PS51257">
    <property type="entry name" value="PROKAR_LIPOPROTEIN"/>
    <property type="match status" value="1"/>
</dbReference>
<evidence type="ECO:0000313" key="2">
    <source>
        <dbReference type="Proteomes" id="UP000275571"/>
    </source>
</evidence>
<evidence type="ECO:0008006" key="3">
    <source>
        <dbReference type="Google" id="ProtNLM"/>
    </source>
</evidence>
<name>A0A386PMW5_9SPIR</name>
<dbReference type="RefSeq" id="WP_120104000.1">
    <property type="nucleotide sequence ID" value="NZ_CP028884.1"/>
</dbReference>
<dbReference type="Proteomes" id="UP000275571">
    <property type="component" value="Chromosome"/>
</dbReference>
<sequence>MLKTKIALIALFTLLSLSSCKENKIINKHFDYIIIFSDATAYFFKIKNDPFVQEDILFINEKDIEMIKDKLDKVKKILLTHKSTNEILNNKRRKNLFFLSDIKFSLKKAIDFIFTNSLAHFTSSLIMRDNTLNKEDSEYLEKRVKEQNINITTIDNQNIEYLKNFITPKIERVILFSMKNNHIYLKRLSSSPFFKKIDFILIGDTRKNLKEINSKYIIGINELDLIDIIKKIDKNFYYELNIYKR</sequence>
<gene>
    <name evidence="1" type="ORF">DB313_00960</name>
</gene>
<reference evidence="1 2" key="1">
    <citation type="journal article" date="2018" name="Infect. Genet. Evol.">
        <title>Genome-wide analysis of Borrelia turcica and 'Candidatus Borrelia tachyglossi' shows relapsing fever-like genomes with unique genomic links to Lyme disease Borrelia.</title>
        <authorList>
            <person name="Gofton A.W."/>
            <person name="Margos G."/>
            <person name="Fingerle V."/>
            <person name="Hepner S."/>
            <person name="Loh S.M."/>
            <person name="Ryan U."/>
            <person name="Irwin P."/>
            <person name="Oskam C.L."/>
        </authorList>
    </citation>
    <scope>NUCLEOTIDE SEQUENCE [LARGE SCALE GENOMIC DNA]</scope>
    <source>
        <strain evidence="1 2">IST7</strain>
    </source>
</reference>
<organism evidence="1 2">
    <name type="scientific">Borrelia turcica IST7</name>
    <dbReference type="NCBI Taxonomy" id="1104446"/>
    <lineage>
        <taxon>Bacteria</taxon>
        <taxon>Pseudomonadati</taxon>
        <taxon>Spirochaetota</taxon>
        <taxon>Spirochaetia</taxon>
        <taxon>Spirochaetales</taxon>
        <taxon>Borreliaceae</taxon>
        <taxon>Borrelia</taxon>
    </lineage>
</organism>
<dbReference type="OrthoDB" id="350509at2"/>
<dbReference type="KEGG" id="btur:DB313_00960"/>
<accession>A0A386PMW5</accession>
<dbReference type="AlphaFoldDB" id="A0A386PMW5"/>
<keyword evidence="2" id="KW-1185">Reference proteome</keyword>
<evidence type="ECO:0000313" key="1">
    <source>
        <dbReference type="EMBL" id="AYE36080.1"/>
    </source>
</evidence>
<protein>
    <recommendedName>
        <fullName evidence="3">Lipoprotein</fullName>
    </recommendedName>
</protein>
<proteinExistence type="predicted"/>